<accession>A0A4Y7J4S5</accession>
<dbReference type="EMBL" id="CM010717">
    <property type="protein sequence ID" value="RZC55060.1"/>
    <property type="molecule type" value="Genomic_DNA"/>
</dbReference>
<evidence type="ECO:0000313" key="8">
    <source>
        <dbReference type="Proteomes" id="UP000316621"/>
    </source>
</evidence>
<protein>
    <recommendedName>
        <fullName evidence="9">NPH3 domain-containing protein</fullName>
    </recommendedName>
</protein>
<dbReference type="GO" id="GO:0010229">
    <property type="term" value="P:inflorescence development"/>
    <property type="evidence" value="ECO:0007669"/>
    <property type="project" value="EnsemblPlants"/>
</dbReference>
<feature type="region of interest" description="Disordered" evidence="4">
    <location>
        <begin position="475"/>
        <end position="541"/>
    </location>
</feature>
<comment type="pathway">
    <text evidence="1">Protein modification; protein ubiquitination.</text>
</comment>
<proteinExistence type="inferred from homology"/>
<gene>
    <name evidence="7" type="ORF">C5167_013911</name>
</gene>
<dbReference type="GO" id="GO:0010540">
    <property type="term" value="P:basipetal auxin transport"/>
    <property type="evidence" value="ECO:0007669"/>
    <property type="project" value="EnsemblPlants"/>
</dbReference>
<dbReference type="UniPathway" id="UPA00143"/>
<evidence type="ECO:0000256" key="4">
    <source>
        <dbReference type="SAM" id="MobiDB-lite"/>
    </source>
</evidence>
<dbReference type="GO" id="GO:2000012">
    <property type="term" value="P:regulation of auxin polar transport"/>
    <property type="evidence" value="ECO:0007669"/>
    <property type="project" value="EnsemblPlants"/>
</dbReference>
<dbReference type="AlphaFoldDB" id="A0A4Y7J4S5"/>
<evidence type="ECO:0000256" key="2">
    <source>
        <dbReference type="ARBA" id="ARBA00022786"/>
    </source>
</evidence>
<evidence type="ECO:0000259" key="5">
    <source>
        <dbReference type="PROSITE" id="PS50097"/>
    </source>
</evidence>
<dbReference type="GO" id="GO:0016567">
    <property type="term" value="P:protein ubiquitination"/>
    <property type="evidence" value="ECO:0007669"/>
    <property type="project" value="UniProtKB-UniPathway"/>
</dbReference>
<dbReference type="GO" id="GO:0009908">
    <property type="term" value="P:flower development"/>
    <property type="evidence" value="ECO:0007669"/>
    <property type="project" value="EnsemblPlants"/>
</dbReference>
<dbReference type="GO" id="GO:0016324">
    <property type="term" value="C:apical plasma membrane"/>
    <property type="evidence" value="ECO:0007669"/>
    <property type="project" value="EnsemblPlants"/>
</dbReference>
<dbReference type="GO" id="GO:1901703">
    <property type="term" value="P:protein localization involved in auxin polar transport"/>
    <property type="evidence" value="ECO:0007669"/>
    <property type="project" value="EnsemblPlants"/>
</dbReference>
<sequence>MGYPSGCCKLIPIEWKLSSRIGQASEYVTTELASDIVINVGDVKFHLHKFPLLAKSNYLQKLVSKAKDEKTEVNLHGFPGGPNAFEICAKFCYGMTVTLNAYNVVAARCGAEYLKMTDDIESGNLIFKIEIFLNSSVFRSWKDCIIVLQATKSLLPWSEDLKVAWRCIDSIALKTSVDPANINWAYTYSRRLAVSEPGNGLPFQPKIPVVPKDWWVEDICDLEIDLYKRVMVAIKSKGRMLGSMEGLIADGHTLKNKSIIETIISLLPSYMDAGCSCSFLLKLLKFATLVEVGDIPRAELVKRISSQLDKASVQDLLIPARWPEITVYDVALVQSLVNGFAKKHSQELDYAEENERSKDDLVLCRGVWMDVGKLIDGYLAQIASDPNVSLSSFAEFSQSIPTVARPVQDSLYRAIDIYLKEHPSLTKSERKKICGVMDVEKLTVNASMHAAQNERLPLRVVVQVLYCEQIRGANGNTNMPPSFSRESSRSTRQTEDWGRSLPEDLRSIDRQMRSMKVTDDERRRREKKKKNTNKISGGGALLLPSRSRRFFDRFWIGGNKGRGENRGSDTSGSSRSPTSILGEEASSKGNFQKV</sequence>
<evidence type="ECO:0008006" key="9">
    <source>
        <dbReference type="Google" id="ProtNLM"/>
    </source>
</evidence>
<feature type="compositionally biased region" description="Basic and acidic residues" evidence="4">
    <location>
        <begin position="486"/>
        <end position="523"/>
    </location>
</feature>
<reference evidence="7 8" key="1">
    <citation type="journal article" date="2018" name="Science">
        <title>The opium poppy genome and morphinan production.</title>
        <authorList>
            <person name="Guo L."/>
            <person name="Winzer T."/>
            <person name="Yang X."/>
            <person name="Li Y."/>
            <person name="Ning Z."/>
            <person name="He Z."/>
            <person name="Teodor R."/>
            <person name="Lu Y."/>
            <person name="Bowser T.A."/>
            <person name="Graham I.A."/>
            <person name="Ye K."/>
        </authorList>
    </citation>
    <scope>NUCLEOTIDE SEQUENCE [LARGE SCALE GENOMIC DNA]</scope>
    <source>
        <strain evidence="8">cv. HN1</strain>
        <tissue evidence="7">Leaves</tissue>
    </source>
</reference>
<dbReference type="GO" id="GO:0048825">
    <property type="term" value="P:cotyledon development"/>
    <property type="evidence" value="ECO:0007669"/>
    <property type="project" value="EnsemblPlants"/>
</dbReference>
<name>A0A4Y7J4S5_PAPSO</name>
<evidence type="ECO:0000256" key="1">
    <source>
        <dbReference type="ARBA" id="ARBA00004906"/>
    </source>
</evidence>
<dbReference type="InterPro" id="IPR000210">
    <property type="entry name" value="BTB/POZ_dom"/>
</dbReference>
<evidence type="ECO:0000256" key="3">
    <source>
        <dbReference type="PROSITE-ProRule" id="PRU00982"/>
    </source>
</evidence>
<feature type="region of interest" description="Disordered" evidence="4">
    <location>
        <begin position="559"/>
        <end position="594"/>
    </location>
</feature>
<dbReference type="GO" id="GO:0071365">
    <property type="term" value="P:cellular response to auxin stimulus"/>
    <property type="evidence" value="ECO:0007669"/>
    <property type="project" value="EnsemblPlants"/>
</dbReference>
<dbReference type="STRING" id="3469.A0A4Y7J4S5"/>
<dbReference type="SUPFAM" id="SSF54695">
    <property type="entry name" value="POZ domain"/>
    <property type="match status" value="1"/>
</dbReference>
<organism evidence="7 8">
    <name type="scientific">Papaver somniferum</name>
    <name type="common">Opium poppy</name>
    <dbReference type="NCBI Taxonomy" id="3469"/>
    <lineage>
        <taxon>Eukaryota</taxon>
        <taxon>Viridiplantae</taxon>
        <taxon>Streptophyta</taxon>
        <taxon>Embryophyta</taxon>
        <taxon>Tracheophyta</taxon>
        <taxon>Spermatophyta</taxon>
        <taxon>Magnoliopsida</taxon>
        <taxon>Ranunculales</taxon>
        <taxon>Papaveraceae</taxon>
        <taxon>Papaveroideae</taxon>
        <taxon>Papaver</taxon>
    </lineage>
</organism>
<dbReference type="GO" id="GO:0005770">
    <property type="term" value="C:late endosome"/>
    <property type="evidence" value="ECO:0007669"/>
    <property type="project" value="EnsemblPlants"/>
</dbReference>
<dbReference type="Gramene" id="RZC55060">
    <property type="protein sequence ID" value="RZC55060"/>
    <property type="gene ID" value="C5167_013911"/>
</dbReference>
<comment type="similarity">
    <text evidence="3">Belongs to the NPH3 family.</text>
</comment>
<dbReference type="GO" id="GO:0045176">
    <property type="term" value="P:apical protein localization"/>
    <property type="evidence" value="ECO:0007669"/>
    <property type="project" value="EnsemblPlants"/>
</dbReference>
<evidence type="ECO:0000259" key="6">
    <source>
        <dbReference type="PROSITE" id="PS51649"/>
    </source>
</evidence>
<dbReference type="Proteomes" id="UP000316621">
    <property type="component" value="Chromosome 3"/>
</dbReference>
<dbReference type="InterPro" id="IPR011333">
    <property type="entry name" value="SKP1/BTB/POZ_sf"/>
</dbReference>
<dbReference type="SMART" id="SM00225">
    <property type="entry name" value="BTB"/>
    <property type="match status" value="1"/>
</dbReference>
<feature type="domain" description="BTB" evidence="5">
    <location>
        <begin position="34"/>
        <end position="101"/>
    </location>
</feature>
<dbReference type="CDD" id="cd18312">
    <property type="entry name" value="BTB_POZ_NPY3-like"/>
    <property type="match status" value="1"/>
</dbReference>
<dbReference type="PROSITE" id="PS51649">
    <property type="entry name" value="NPH3"/>
    <property type="match status" value="1"/>
</dbReference>
<dbReference type="PROSITE" id="PS50097">
    <property type="entry name" value="BTB"/>
    <property type="match status" value="1"/>
</dbReference>
<dbReference type="OMA" id="DAYSMAY"/>
<dbReference type="GO" id="GO:0009911">
    <property type="term" value="P:positive regulation of flower development"/>
    <property type="evidence" value="ECO:0007669"/>
    <property type="project" value="EnsemblPlants"/>
</dbReference>
<dbReference type="Pfam" id="PF03000">
    <property type="entry name" value="NPH3"/>
    <property type="match status" value="1"/>
</dbReference>
<dbReference type="InterPro" id="IPR027356">
    <property type="entry name" value="NPH3_dom"/>
</dbReference>
<dbReference type="GO" id="GO:0005829">
    <property type="term" value="C:cytosol"/>
    <property type="evidence" value="ECO:0007669"/>
    <property type="project" value="EnsemblPlants"/>
</dbReference>
<evidence type="ECO:0000313" key="7">
    <source>
        <dbReference type="EMBL" id="RZC55060.1"/>
    </source>
</evidence>
<dbReference type="Gene3D" id="3.30.710.10">
    <property type="entry name" value="Potassium Channel Kv1.1, Chain A"/>
    <property type="match status" value="1"/>
</dbReference>
<keyword evidence="2" id="KW-0833">Ubl conjugation pathway</keyword>
<dbReference type="PANTHER" id="PTHR32370">
    <property type="entry name" value="OS12G0117600 PROTEIN"/>
    <property type="match status" value="1"/>
</dbReference>
<feature type="domain" description="NPH3" evidence="6">
    <location>
        <begin position="213"/>
        <end position="471"/>
    </location>
</feature>
<dbReference type="GO" id="GO:0009958">
    <property type="term" value="P:positive gravitropism"/>
    <property type="evidence" value="ECO:0007669"/>
    <property type="project" value="EnsemblPlants"/>
</dbReference>
<feature type="compositionally biased region" description="Low complexity" evidence="4">
    <location>
        <begin position="568"/>
        <end position="579"/>
    </location>
</feature>
<keyword evidence="8" id="KW-1185">Reference proteome</keyword>
<dbReference type="InterPro" id="IPR043454">
    <property type="entry name" value="NPH3/RPT2-like"/>
</dbReference>
<dbReference type="Pfam" id="PF00651">
    <property type="entry name" value="BTB"/>
    <property type="match status" value="1"/>
</dbReference>